<dbReference type="SUPFAM" id="SSF53335">
    <property type="entry name" value="S-adenosyl-L-methionine-dependent methyltransferases"/>
    <property type="match status" value="1"/>
</dbReference>
<protein>
    <recommendedName>
        <fullName evidence="3">Methyltransferase domain-containing protein</fullName>
    </recommendedName>
</protein>
<sequence>MPVEAESTYHDLLQADDSRDLLAEAQTMLRIILARHPQASSLIEVGCGAGERLRVLGQRISLVEGVVADDATARVARRSSPGTTIHQARLGGLDLGRRYDVVACLYDGLAELPLAGYREVLRNLAELLDTGGLLLLAPFWMPDVAIRRTASDELSRGDDGRTLARVSRGAPRDGAHRLERHVLLAEGDGVRHAADSRTLHAFGRREHLNALAAAGCAADFLPTGLTGRPLLVGVRRPAGRPGTEPSPVPTF</sequence>
<evidence type="ECO:0008006" key="3">
    <source>
        <dbReference type="Google" id="ProtNLM"/>
    </source>
</evidence>
<gene>
    <name evidence="1" type="ORF">Vlu01_35720</name>
</gene>
<name>A0ABQ4IYD2_9ACTN</name>
<organism evidence="1 2">
    <name type="scientific">Micromonospora lutea</name>
    <dbReference type="NCBI Taxonomy" id="419825"/>
    <lineage>
        <taxon>Bacteria</taxon>
        <taxon>Bacillati</taxon>
        <taxon>Actinomycetota</taxon>
        <taxon>Actinomycetes</taxon>
        <taxon>Micromonosporales</taxon>
        <taxon>Micromonosporaceae</taxon>
        <taxon>Micromonospora</taxon>
    </lineage>
</organism>
<evidence type="ECO:0000313" key="1">
    <source>
        <dbReference type="EMBL" id="GIJ22948.1"/>
    </source>
</evidence>
<proteinExistence type="predicted"/>
<evidence type="ECO:0000313" key="2">
    <source>
        <dbReference type="Proteomes" id="UP000643165"/>
    </source>
</evidence>
<dbReference type="Proteomes" id="UP000643165">
    <property type="component" value="Unassembled WGS sequence"/>
</dbReference>
<accession>A0ABQ4IYD2</accession>
<dbReference type="InterPro" id="IPR029063">
    <property type="entry name" value="SAM-dependent_MTases_sf"/>
</dbReference>
<dbReference type="Gene3D" id="3.40.50.150">
    <property type="entry name" value="Vaccinia Virus protein VP39"/>
    <property type="match status" value="1"/>
</dbReference>
<dbReference type="RefSeq" id="WP_204000837.1">
    <property type="nucleotide sequence ID" value="NZ_BOPB01000020.1"/>
</dbReference>
<dbReference type="EMBL" id="BOPB01000020">
    <property type="protein sequence ID" value="GIJ22948.1"/>
    <property type="molecule type" value="Genomic_DNA"/>
</dbReference>
<reference evidence="1 2" key="1">
    <citation type="submission" date="2021-01" db="EMBL/GenBank/DDBJ databases">
        <title>Whole genome shotgun sequence of Verrucosispora lutea NBRC 106530.</title>
        <authorList>
            <person name="Komaki H."/>
            <person name="Tamura T."/>
        </authorList>
    </citation>
    <scope>NUCLEOTIDE SEQUENCE [LARGE SCALE GENOMIC DNA]</scope>
    <source>
        <strain evidence="1 2">NBRC 106530</strain>
    </source>
</reference>
<comment type="caution">
    <text evidence="1">The sequence shown here is derived from an EMBL/GenBank/DDBJ whole genome shotgun (WGS) entry which is preliminary data.</text>
</comment>
<keyword evidence="2" id="KW-1185">Reference proteome</keyword>
<dbReference type="Gene3D" id="2.20.130.10">
    <property type="entry name" value="CAC2371-like domains"/>
    <property type="match status" value="1"/>
</dbReference>